<dbReference type="InterPro" id="IPR003390">
    <property type="entry name" value="DNA_integrity_scan_DisA_N"/>
</dbReference>
<dbReference type="RefSeq" id="WP_115774978.1">
    <property type="nucleotide sequence ID" value="NZ_PIOC01000033.1"/>
</dbReference>
<comment type="function">
    <text evidence="6">Catalyzes the condensation of 2 ATP molecules into cyclic di-AMP (c-di-AMP), a second messenger used to regulate differing processes in different bacteria.</text>
</comment>
<name>A0A3D8PJ09_9BACI</name>
<comment type="catalytic activity">
    <reaction evidence="1 6">
        <text>2 ATP = 3',3'-c-di-AMP + 2 diphosphate</text>
        <dbReference type="Rhea" id="RHEA:35655"/>
        <dbReference type="ChEBI" id="CHEBI:30616"/>
        <dbReference type="ChEBI" id="CHEBI:33019"/>
        <dbReference type="ChEBI" id="CHEBI:71500"/>
        <dbReference type="EC" id="2.7.7.85"/>
    </reaction>
</comment>
<feature type="domain" description="DAC" evidence="7">
    <location>
        <begin position="45"/>
        <end position="204"/>
    </location>
</feature>
<dbReference type="InterPro" id="IPR053472">
    <property type="entry name" value="DAC_CdaS-like"/>
</dbReference>
<dbReference type="InterPro" id="IPR050338">
    <property type="entry name" value="DisA"/>
</dbReference>
<accession>A0A3D8PJ09</accession>
<protein>
    <recommendedName>
        <fullName evidence="6">Diadenylate cyclase</fullName>
        <shortName evidence="6">DAC</shortName>
        <ecNumber evidence="6">2.7.7.85</ecNumber>
    </recommendedName>
    <alternativeName>
        <fullName evidence="6">Cyclic-di-AMP synthase</fullName>
        <shortName evidence="6">c-di-AMP synthase</shortName>
    </alternativeName>
</protein>
<dbReference type="GO" id="GO:0005524">
    <property type="term" value="F:ATP binding"/>
    <property type="evidence" value="ECO:0007669"/>
    <property type="project" value="UniProtKB-UniRule"/>
</dbReference>
<keyword evidence="6" id="KW-1003">Cell membrane</keyword>
<keyword evidence="9" id="KW-1185">Reference proteome</keyword>
<evidence type="ECO:0000256" key="1">
    <source>
        <dbReference type="ARBA" id="ARBA00000877"/>
    </source>
</evidence>
<keyword evidence="2 6" id="KW-0808">Transferase</keyword>
<comment type="subunit">
    <text evidence="6">Probably oligomerizes.</text>
</comment>
<dbReference type="PANTHER" id="PTHR34185">
    <property type="entry name" value="DIADENYLATE CYCLASE"/>
    <property type="match status" value="1"/>
</dbReference>
<dbReference type="HAMAP" id="MF_00838">
    <property type="entry name" value="DacB"/>
    <property type="match status" value="1"/>
</dbReference>
<dbReference type="GO" id="GO:0106408">
    <property type="term" value="F:diadenylate cyclase activity"/>
    <property type="evidence" value="ECO:0007669"/>
    <property type="project" value="UniProtKB-EC"/>
</dbReference>
<dbReference type="GO" id="GO:0006171">
    <property type="term" value="P:cAMP biosynthetic process"/>
    <property type="evidence" value="ECO:0007669"/>
    <property type="project" value="InterPro"/>
</dbReference>
<evidence type="ECO:0000313" key="9">
    <source>
        <dbReference type="Proteomes" id="UP000257143"/>
    </source>
</evidence>
<evidence type="ECO:0000256" key="6">
    <source>
        <dbReference type="HAMAP-Rule" id="MF_00838"/>
    </source>
</evidence>
<gene>
    <name evidence="6" type="primary">dacB</name>
    <name evidence="8" type="ORF">CWR48_19535</name>
</gene>
<keyword evidence="6" id="KW-0812">Transmembrane</keyword>
<dbReference type="SUPFAM" id="SSF143597">
    <property type="entry name" value="YojJ-like"/>
    <property type="match status" value="1"/>
</dbReference>
<dbReference type="PROSITE" id="PS51794">
    <property type="entry name" value="DAC"/>
    <property type="match status" value="1"/>
</dbReference>
<keyword evidence="5 6" id="KW-0067">ATP-binding</keyword>
<dbReference type="GO" id="GO:0004016">
    <property type="term" value="F:adenylate cyclase activity"/>
    <property type="evidence" value="ECO:0007669"/>
    <property type="project" value="UniProtKB-UniRule"/>
</dbReference>
<dbReference type="NCBIfam" id="NF038328">
    <property type="entry name" value="c-di-AMP_CdaS"/>
    <property type="match status" value="1"/>
</dbReference>
<evidence type="ECO:0000256" key="5">
    <source>
        <dbReference type="ARBA" id="ARBA00022840"/>
    </source>
</evidence>
<comment type="similarity">
    <text evidence="6">Belongs to the adenylate cyclase family. DacB/CdaS subfamily.</text>
</comment>
<dbReference type="InterPro" id="IPR034693">
    <property type="entry name" value="CdaS"/>
</dbReference>
<dbReference type="Proteomes" id="UP000257143">
    <property type="component" value="Unassembled WGS sequence"/>
</dbReference>
<comment type="caution">
    <text evidence="8">The sequence shown here is derived from an EMBL/GenBank/DDBJ whole genome shotgun (WGS) entry which is preliminary data.</text>
</comment>
<reference evidence="9" key="1">
    <citation type="submission" date="2017-11" db="EMBL/GenBank/DDBJ databases">
        <authorList>
            <person name="Zhu W."/>
        </authorList>
    </citation>
    <scope>NUCLEOTIDE SEQUENCE [LARGE SCALE GENOMIC DNA]</scope>
    <source>
        <strain evidence="9">CAU 1183</strain>
    </source>
</reference>
<dbReference type="EC" id="2.7.7.85" evidence="6"/>
<evidence type="ECO:0000313" key="8">
    <source>
        <dbReference type="EMBL" id="RDW15221.1"/>
    </source>
</evidence>
<dbReference type="AlphaFoldDB" id="A0A3D8PJ09"/>
<dbReference type="Pfam" id="PF10372">
    <property type="entry name" value="CdaS_N"/>
    <property type="match status" value="1"/>
</dbReference>
<dbReference type="Gene3D" id="1.10.287.770">
    <property type="entry name" value="YojJ-like"/>
    <property type="match status" value="1"/>
</dbReference>
<keyword evidence="6" id="KW-0472">Membrane</keyword>
<keyword evidence="3 6" id="KW-0548">Nucleotidyltransferase</keyword>
<dbReference type="EMBL" id="PIOC01000033">
    <property type="protein sequence ID" value="RDW15221.1"/>
    <property type="molecule type" value="Genomic_DNA"/>
</dbReference>
<dbReference type="InterPro" id="IPR019457">
    <property type="entry name" value="CdaS_N"/>
</dbReference>
<keyword evidence="4 6" id="KW-0547">Nucleotide-binding</keyword>
<evidence type="ECO:0000259" key="7">
    <source>
        <dbReference type="PROSITE" id="PS51794"/>
    </source>
</evidence>
<dbReference type="Gene3D" id="3.40.1700.10">
    <property type="entry name" value="DNA integrity scanning protein, DisA, N-terminal domain"/>
    <property type="match status" value="1"/>
</dbReference>
<evidence type="ECO:0000256" key="4">
    <source>
        <dbReference type="ARBA" id="ARBA00022741"/>
    </source>
</evidence>
<keyword evidence="6" id="KW-1133">Transmembrane helix</keyword>
<evidence type="ECO:0000256" key="3">
    <source>
        <dbReference type="ARBA" id="ARBA00022695"/>
    </source>
</evidence>
<dbReference type="OrthoDB" id="9807385at2"/>
<dbReference type="Pfam" id="PF02457">
    <property type="entry name" value="DAC"/>
    <property type="match status" value="1"/>
</dbReference>
<proteinExistence type="inferred from homology"/>
<evidence type="ECO:0000256" key="2">
    <source>
        <dbReference type="ARBA" id="ARBA00022679"/>
    </source>
</evidence>
<dbReference type="PANTHER" id="PTHR34185:SF2">
    <property type="entry name" value="CYCLIC DI-AMP SYNTHASE CDAS"/>
    <property type="match status" value="1"/>
</dbReference>
<sequence>MPTNEQGLSVSMVGQLKESLVQLSGEIHHMIHTLDTKETSILNEFDEIHHLFNRVQVSTASYYLKTYLAPFTDQFEVLSKAIQHLSERNHGALIAIQRNDNLDAHIHSGVPIHAELTAPLLEAIFYTGNPLHDGAVLISKNKLTSAANVLPLSRHKIDDKKLGTRHRAALGLSEETDALVLVVSEETGRATFALNGSLLPIRTNGLS</sequence>
<organism evidence="8 9">
    <name type="scientific">Oceanobacillus arenosus</name>
    <dbReference type="NCBI Taxonomy" id="1229153"/>
    <lineage>
        <taxon>Bacteria</taxon>
        <taxon>Bacillati</taxon>
        <taxon>Bacillota</taxon>
        <taxon>Bacilli</taxon>
        <taxon>Bacillales</taxon>
        <taxon>Bacillaceae</taxon>
        <taxon>Oceanobacillus</taxon>
    </lineage>
</organism>
<dbReference type="InterPro" id="IPR036888">
    <property type="entry name" value="DNA_integrity_DisA_N_sf"/>
</dbReference>